<feature type="compositionally biased region" description="Low complexity" evidence="1">
    <location>
        <begin position="30"/>
        <end position="46"/>
    </location>
</feature>
<accession>A0A4P8QWH8</accession>
<sequence>MEENKLFNFNPVFYDVNAYRQWREQSSNYSADNQASSSDTSAQTDTYNVESLRQALPDREDSPPRYPSPERVNNDWHSTDSTPYQGGVPMPYAGGYHHLEELEDGTLVVVVKVPAHAGSLPVPPPWLGGIPPSASLSQFSAGYGASTTPLEGATLRFERGEGWNESGCAVACIAMVAGVSYETAREKAKSIGNYDHTEGLTFKKAKKILKSMNIESSVYTQSGKWSDLPDLAFVSVLGSNSNSHAVVFERNGDKEIIYDWKNRGPVYRTSDYKLREGRTYLEIHR</sequence>
<dbReference type="GO" id="GO:0016020">
    <property type="term" value="C:membrane"/>
    <property type="evidence" value="ECO:0007669"/>
    <property type="project" value="InterPro"/>
</dbReference>
<evidence type="ECO:0000259" key="2">
    <source>
        <dbReference type="Pfam" id="PF03412"/>
    </source>
</evidence>
<name>A0A4P8QWH8_9GAMM</name>
<dbReference type="EMBL" id="CP034035">
    <property type="protein sequence ID" value="QCR09859.1"/>
    <property type="molecule type" value="Genomic_DNA"/>
</dbReference>
<gene>
    <name evidence="3" type="ORF">EH207_15885</name>
</gene>
<feature type="region of interest" description="Disordered" evidence="1">
    <location>
        <begin position="25"/>
        <end position="84"/>
    </location>
</feature>
<dbReference type="Gene3D" id="3.90.70.10">
    <property type="entry name" value="Cysteine proteinases"/>
    <property type="match status" value="1"/>
</dbReference>
<organism evidence="3 4">
    <name type="scientific">Brenneria rubrifaciens</name>
    <dbReference type="NCBI Taxonomy" id="55213"/>
    <lineage>
        <taxon>Bacteria</taxon>
        <taxon>Pseudomonadati</taxon>
        <taxon>Pseudomonadota</taxon>
        <taxon>Gammaproteobacteria</taxon>
        <taxon>Enterobacterales</taxon>
        <taxon>Pectobacteriaceae</taxon>
        <taxon>Brenneria</taxon>
    </lineage>
</organism>
<dbReference type="GO" id="GO:0008233">
    <property type="term" value="F:peptidase activity"/>
    <property type="evidence" value="ECO:0007669"/>
    <property type="project" value="InterPro"/>
</dbReference>
<reference evidence="3 4" key="1">
    <citation type="submission" date="2018-11" db="EMBL/GenBank/DDBJ databases">
        <title>Genome sequences of Brenneria nigrifluens and Brenneria rubrifaciens.</title>
        <authorList>
            <person name="Poret-Peterson A.T."/>
            <person name="McClean A.E."/>
            <person name="Kluepfel D.A."/>
        </authorList>
    </citation>
    <scope>NUCLEOTIDE SEQUENCE [LARGE SCALE GENOMIC DNA]</scope>
    <source>
        <strain evidence="3 4">6D370</strain>
    </source>
</reference>
<dbReference type="RefSeq" id="WP_137714858.1">
    <property type="nucleotide sequence ID" value="NZ_JBHRVE010000003.1"/>
</dbReference>
<dbReference type="Proteomes" id="UP000299580">
    <property type="component" value="Chromosome"/>
</dbReference>
<evidence type="ECO:0000256" key="1">
    <source>
        <dbReference type="SAM" id="MobiDB-lite"/>
    </source>
</evidence>
<dbReference type="InterPro" id="IPR005074">
    <property type="entry name" value="Peptidase_C39"/>
</dbReference>
<keyword evidence="4" id="KW-1185">Reference proteome</keyword>
<evidence type="ECO:0000313" key="3">
    <source>
        <dbReference type="EMBL" id="QCR09859.1"/>
    </source>
</evidence>
<dbReference type="GO" id="GO:0006508">
    <property type="term" value="P:proteolysis"/>
    <property type="evidence" value="ECO:0007669"/>
    <property type="project" value="InterPro"/>
</dbReference>
<dbReference type="AlphaFoldDB" id="A0A4P8QWH8"/>
<dbReference type="GO" id="GO:0005524">
    <property type="term" value="F:ATP binding"/>
    <property type="evidence" value="ECO:0007669"/>
    <property type="project" value="InterPro"/>
</dbReference>
<dbReference type="OrthoDB" id="6428647at2"/>
<dbReference type="Pfam" id="PF03412">
    <property type="entry name" value="Peptidase_C39"/>
    <property type="match status" value="1"/>
</dbReference>
<proteinExistence type="predicted"/>
<feature type="domain" description="Peptidase C39" evidence="2">
    <location>
        <begin position="164"/>
        <end position="257"/>
    </location>
</feature>
<protein>
    <recommendedName>
        <fullName evidence="2">Peptidase C39 domain-containing protein</fullName>
    </recommendedName>
</protein>
<evidence type="ECO:0000313" key="4">
    <source>
        <dbReference type="Proteomes" id="UP000299580"/>
    </source>
</evidence>
<dbReference type="KEGG" id="brb:EH207_15885"/>